<evidence type="ECO:0000259" key="3">
    <source>
        <dbReference type="Pfam" id="PF00107"/>
    </source>
</evidence>
<dbReference type="Gene3D" id="3.40.50.720">
    <property type="entry name" value="NAD(P)-binding Rossmann-like Domain"/>
    <property type="match status" value="1"/>
</dbReference>
<name>A0ABD1XT51_9MARC</name>
<dbReference type="PANTHER" id="PTHR48106">
    <property type="entry name" value="QUINONE OXIDOREDUCTASE PIG3-RELATED"/>
    <property type="match status" value="1"/>
</dbReference>
<reference evidence="4 5" key="1">
    <citation type="submission" date="2024-09" db="EMBL/GenBank/DDBJ databases">
        <title>Chromosome-scale assembly of Riccia fluitans.</title>
        <authorList>
            <person name="Paukszto L."/>
            <person name="Sawicki J."/>
            <person name="Karawczyk K."/>
            <person name="Piernik-Szablinska J."/>
            <person name="Szczecinska M."/>
            <person name="Mazdziarz M."/>
        </authorList>
    </citation>
    <scope>NUCLEOTIDE SEQUENCE [LARGE SCALE GENOMIC DNA]</scope>
    <source>
        <strain evidence="4">Rf_01</strain>
        <tissue evidence="4">Aerial parts of the thallus</tissue>
    </source>
</reference>
<dbReference type="SUPFAM" id="SSF50129">
    <property type="entry name" value="GroES-like"/>
    <property type="match status" value="1"/>
</dbReference>
<comment type="caution">
    <text evidence="4">The sequence shown here is derived from an EMBL/GenBank/DDBJ whole genome shotgun (WGS) entry which is preliminary data.</text>
</comment>
<keyword evidence="5" id="KW-1185">Reference proteome</keyword>
<dbReference type="EMBL" id="JBHFFA010000007">
    <property type="protein sequence ID" value="KAL2612143.1"/>
    <property type="molecule type" value="Genomic_DNA"/>
</dbReference>
<keyword evidence="1" id="KW-0521">NADP</keyword>
<dbReference type="Gene3D" id="3.90.180.10">
    <property type="entry name" value="Medium-chain alcohol dehydrogenases, catalytic domain"/>
    <property type="match status" value="1"/>
</dbReference>
<evidence type="ECO:0000313" key="4">
    <source>
        <dbReference type="EMBL" id="KAL2612143.1"/>
    </source>
</evidence>
<organism evidence="4 5">
    <name type="scientific">Riccia fluitans</name>
    <dbReference type="NCBI Taxonomy" id="41844"/>
    <lineage>
        <taxon>Eukaryota</taxon>
        <taxon>Viridiplantae</taxon>
        <taxon>Streptophyta</taxon>
        <taxon>Embryophyta</taxon>
        <taxon>Marchantiophyta</taxon>
        <taxon>Marchantiopsida</taxon>
        <taxon>Marchantiidae</taxon>
        <taxon>Marchantiales</taxon>
        <taxon>Ricciaceae</taxon>
        <taxon>Riccia</taxon>
    </lineage>
</organism>
<dbReference type="InterPro" id="IPR013149">
    <property type="entry name" value="ADH-like_C"/>
</dbReference>
<dbReference type="GO" id="GO:0016491">
    <property type="term" value="F:oxidoreductase activity"/>
    <property type="evidence" value="ECO:0007669"/>
    <property type="project" value="UniProtKB-KW"/>
</dbReference>
<dbReference type="Pfam" id="PF00107">
    <property type="entry name" value="ADH_zinc_N"/>
    <property type="match status" value="1"/>
</dbReference>
<accession>A0ABD1XT51</accession>
<gene>
    <name evidence="4" type="ORF">R1flu_023835</name>
</gene>
<dbReference type="Proteomes" id="UP001605036">
    <property type="component" value="Unassembled WGS sequence"/>
</dbReference>
<protein>
    <recommendedName>
        <fullName evidence="3">Alcohol dehydrogenase-like C-terminal domain-containing protein</fullName>
    </recommendedName>
</protein>
<evidence type="ECO:0000256" key="1">
    <source>
        <dbReference type="ARBA" id="ARBA00022857"/>
    </source>
</evidence>
<keyword evidence="2" id="KW-0560">Oxidoreductase</keyword>
<evidence type="ECO:0000313" key="5">
    <source>
        <dbReference type="Proteomes" id="UP001605036"/>
    </source>
</evidence>
<sequence length="391" mass="43387">MADAGTKNPALIKLHHHSEKAEELISASQKHLRFSESVLLLLDHANHLSCVVPPGHVRLLLTLRPIQPVDMKIIRTGGFKELKDRDFITVGSEGVGTIIEIGKDVNSRLQKNQRVVPALFWDNLIKQGSGSWQYYVDVAQENVMVLPDVPKESPDYIPDEAAAQFIITPWTALGLFHTAAAAIPMNGFLLLSAPSSTIGRHVLGIAKNKGINVIAVVRKDDQKKLLEDTGVKYVININCSDFVGQTKSITGEGGAYAAIDGVGADTTKKLGACLRDKGELLIYANAAGTDIDDHVQISLSDLKRRIQVQWWTLTDYLRIGGGNKVVIGKEMKKLFDETVDLYRKKVLLFPIYERKFKFSELAEALDLIEETKTEFNKRKALLINHDHPHVD</sequence>
<feature type="domain" description="Alcohol dehydrogenase-like C-terminal" evidence="3">
    <location>
        <begin position="198"/>
        <end position="301"/>
    </location>
</feature>
<dbReference type="InterPro" id="IPR036291">
    <property type="entry name" value="NAD(P)-bd_dom_sf"/>
</dbReference>
<evidence type="ECO:0000256" key="2">
    <source>
        <dbReference type="ARBA" id="ARBA00023002"/>
    </source>
</evidence>
<dbReference type="SUPFAM" id="SSF51735">
    <property type="entry name" value="NAD(P)-binding Rossmann-fold domains"/>
    <property type="match status" value="1"/>
</dbReference>
<dbReference type="InterPro" id="IPR011032">
    <property type="entry name" value="GroES-like_sf"/>
</dbReference>
<proteinExistence type="predicted"/>
<dbReference type="AlphaFoldDB" id="A0ABD1XT51"/>
<dbReference type="PANTHER" id="PTHR48106:SF2">
    <property type="entry name" value="ZN2+-BINDING DEHYDROGENASE"/>
    <property type="match status" value="1"/>
</dbReference>